<comment type="function">
    <text evidence="12 13">Tubulin is the major constituent of microtubules, a cylinder consisting of laterally associated linear protofilaments composed of alpha- and beta-tubulin heterodimers. Microtubules grow by the addition of GTP-tubulin dimers to the microtubule end, where a stabilizing cap forms. Below the cap, tubulin dimers are in GDP-bound state, owing to GTPase activity of alpha-tubulin.</text>
</comment>
<dbReference type="SUPFAM" id="SSF55307">
    <property type="entry name" value="Tubulin C-terminal domain-like"/>
    <property type="match status" value="1"/>
</dbReference>
<dbReference type="Gene3D" id="3.40.50.1440">
    <property type="entry name" value="Tubulin/FtsZ, GTPase domain"/>
    <property type="match status" value="1"/>
</dbReference>
<feature type="domain" description="Tubulin/FtsZ 2-layer sandwich" evidence="15">
    <location>
        <begin position="246"/>
        <end position="383"/>
    </location>
</feature>
<keyword evidence="9" id="KW-0460">Magnesium</keyword>
<dbReference type="GO" id="GO:0005200">
    <property type="term" value="F:structural constituent of cytoskeleton"/>
    <property type="evidence" value="ECO:0007669"/>
    <property type="project" value="InterPro"/>
</dbReference>
<dbReference type="GO" id="GO:0046872">
    <property type="term" value="F:metal ion binding"/>
    <property type="evidence" value="ECO:0007669"/>
    <property type="project" value="UniProtKB-KW"/>
</dbReference>
<organism evidence="16 17">
    <name type="scientific">Intoshia linei</name>
    <dbReference type="NCBI Taxonomy" id="1819745"/>
    <lineage>
        <taxon>Eukaryota</taxon>
        <taxon>Metazoa</taxon>
        <taxon>Spiralia</taxon>
        <taxon>Lophotrochozoa</taxon>
        <taxon>Mesozoa</taxon>
        <taxon>Orthonectida</taxon>
        <taxon>Rhopaluridae</taxon>
        <taxon>Intoshia</taxon>
    </lineage>
</organism>
<keyword evidence="5" id="KW-0963">Cytoplasm</keyword>
<evidence type="ECO:0000256" key="13">
    <source>
        <dbReference type="RuleBase" id="RU000352"/>
    </source>
</evidence>
<dbReference type="SUPFAM" id="SSF52490">
    <property type="entry name" value="Tubulin nucleotide-binding domain-like"/>
    <property type="match status" value="1"/>
</dbReference>
<evidence type="ECO:0000256" key="2">
    <source>
        <dbReference type="ARBA" id="ARBA00004245"/>
    </source>
</evidence>
<dbReference type="AlphaFoldDB" id="A0A177AYN7"/>
<evidence type="ECO:0000256" key="9">
    <source>
        <dbReference type="ARBA" id="ARBA00022842"/>
    </source>
</evidence>
<comment type="subcellular location">
    <subcellularLocation>
        <location evidence="2">Cytoplasm</location>
        <location evidence="2">Cytoskeleton</location>
    </subcellularLocation>
</comment>
<keyword evidence="7" id="KW-0479">Metal-binding</keyword>
<evidence type="ECO:0000259" key="15">
    <source>
        <dbReference type="SMART" id="SM00865"/>
    </source>
</evidence>
<dbReference type="InterPro" id="IPR017975">
    <property type="entry name" value="Tubulin_CS"/>
</dbReference>
<dbReference type="InterPro" id="IPR002453">
    <property type="entry name" value="Beta_tubulin"/>
</dbReference>
<evidence type="ECO:0000256" key="7">
    <source>
        <dbReference type="ARBA" id="ARBA00022723"/>
    </source>
</evidence>
<evidence type="ECO:0000259" key="14">
    <source>
        <dbReference type="SMART" id="SM00864"/>
    </source>
</evidence>
<evidence type="ECO:0000256" key="1">
    <source>
        <dbReference type="ARBA" id="ARBA00001946"/>
    </source>
</evidence>
<protein>
    <recommendedName>
        <fullName evidence="13">Tubulin beta chain</fullName>
    </recommendedName>
</protein>
<keyword evidence="17" id="KW-1185">Reference proteome</keyword>
<dbReference type="FunFam" id="3.30.1330.20:FF:000009">
    <property type="entry name" value="Tubulin beta chain"/>
    <property type="match status" value="1"/>
</dbReference>
<dbReference type="InterPro" id="IPR023123">
    <property type="entry name" value="Tubulin_C"/>
</dbReference>
<dbReference type="InterPro" id="IPR003008">
    <property type="entry name" value="Tubulin_FtsZ_GTPase"/>
</dbReference>
<comment type="similarity">
    <text evidence="3 13">Belongs to the tubulin family.</text>
</comment>
<evidence type="ECO:0000256" key="5">
    <source>
        <dbReference type="ARBA" id="ARBA00022490"/>
    </source>
</evidence>
<evidence type="ECO:0000313" key="17">
    <source>
        <dbReference type="Proteomes" id="UP000078046"/>
    </source>
</evidence>
<dbReference type="PANTHER" id="PTHR11588">
    <property type="entry name" value="TUBULIN"/>
    <property type="match status" value="1"/>
</dbReference>
<dbReference type="OrthoDB" id="6673267at2759"/>
<dbReference type="GO" id="GO:0005525">
    <property type="term" value="F:GTP binding"/>
    <property type="evidence" value="ECO:0007669"/>
    <property type="project" value="UniProtKB-UniRule"/>
</dbReference>
<dbReference type="InterPro" id="IPR013838">
    <property type="entry name" value="Beta-tubulin_BS"/>
</dbReference>
<evidence type="ECO:0000256" key="3">
    <source>
        <dbReference type="ARBA" id="ARBA00009636"/>
    </source>
</evidence>
<dbReference type="PROSITE" id="PS00227">
    <property type="entry name" value="TUBULIN"/>
    <property type="match status" value="1"/>
</dbReference>
<comment type="subunit">
    <text evidence="4 13">Dimer of alpha and beta chains. A typical microtubule is a hollow water-filled tube with an outer diameter of 25 nm and an inner diameter of 15 nM. Alpha-beta heterodimers associate head-to-tail to form protofilaments running lengthwise along the microtubule wall with the beta-tubulin subunit facing the microtubule plus end conferring a structural polarity. Microtubules usually have 13 protofilaments but different protofilament numbers can be found in some organisms and specialized cells.</text>
</comment>
<comment type="cofactor">
    <cofactor evidence="1">
        <name>Mg(2+)</name>
        <dbReference type="ChEBI" id="CHEBI:18420"/>
    </cofactor>
</comment>
<comment type="caution">
    <text evidence="16">The sequence shown here is derived from an EMBL/GenBank/DDBJ whole genome shotgun (WGS) entry which is preliminary data.</text>
</comment>
<evidence type="ECO:0000256" key="6">
    <source>
        <dbReference type="ARBA" id="ARBA00022701"/>
    </source>
</evidence>
<sequence>MREIITVHAGQCGNQIGYKFWENICDEHCIDSEGSYQGNSKLQSERLDVYFTEVGSKKFVPRSVFIDLEPGVIDPIRTGPLSQLFRPDNFIFGQSGAGNNWAKGHYTEGAELSDSVLDVIRKEAESSEMLQGFQLMHSLGGGTGSGLGTLLISNIFEEYPDKMMTSFSVMPSPKVSETVVEPYNATLSINQIIENTHFTFCIDNEALYKICTETLKLKSPSYSDLNNLVSSTISGVTACFRFPGQLNADLRKLAVNMVPFPRLHFFVSGFSPLLPITSQGFRSTGVSQITSQLFDRKNIMTDCDPRLGKYMTAALIYRGRVSMKEVDEQIFNIQNNKSQSFIEWIPNNIICAVCDVAPRGIDMCGTFIGNTTAIQEPFARICTQFNTMYKRKAFIHWYTDEGMDADELTEAYNNMLDLINEYQQNQESSVDDNASVDSGESQE</sequence>
<name>A0A177AYN7_9BILA</name>
<evidence type="ECO:0000256" key="10">
    <source>
        <dbReference type="ARBA" id="ARBA00023134"/>
    </source>
</evidence>
<feature type="domain" description="Tubulin/FtsZ GTPase" evidence="14">
    <location>
        <begin position="47"/>
        <end position="244"/>
    </location>
</feature>
<dbReference type="PRINTS" id="PR01161">
    <property type="entry name" value="TUBULIN"/>
</dbReference>
<dbReference type="InterPro" id="IPR008280">
    <property type="entry name" value="Tub_FtsZ_C"/>
</dbReference>
<dbReference type="PRINTS" id="PR01163">
    <property type="entry name" value="BETATUBULIN"/>
</dbReference>
<dbReference type="Proteomes" id="UP000078046">
    <property type="component" value="Unassembled WGS sequence"/>
</dbReference>
<dbReference type="Pfam" id="PF03953">
    <property type="entry name" value="Tubulin_C"/>
    <property type="match status" value="1"/>
</dbReference>
<dbReference type="CDD" id="cd02187">
    <property type="entry name" value="beta_tubulin"/>
    <property type="match status" value="1"/>
</dbReference>
<proteinExistence type="inferred from homology"/>
<evidence type="ECO:0000256" key="11">
    <source>
        <dbReference type="ARBA" id="ARBA00023212"/>
    </source>
</evidence>
<dbReference type="InterPro" id="IPR018316">
    <property type="entry name" value="Tubulin/FtsZ_2-layer-sand-dom"/>
</dbReference>
<evidence type="ECO:0000256" key="4">
    <source>
        <dbReference type="ARBA" id="ARBA00011747"/>
    </source>
</evidence>
<gene>
    <name evidence="16" type="ORF">A3Q56_05144</name>
</gene>
<dbReference type="EMBL" id="LWCA01000742">
    <property type="protein sequence ID" value="OAF67118.1"/>
    <property type="molecule type" value="Genomic_DNA"/>
</dbReference>
<dbReference type="Pfam" id="PF00091">
    <property type="entry name" value="Tubulin"/>
    <property type="match status" value="1"/>
</dbReference>
<dbReference type="PROSITE" id="PS00228">
    <property type="entry name" value="TUBULIN_B_AUTOREG"/>
    <property type="match status" value="1"/>
</dbReference>
<evidence type="ECO:0000256" key="12">
    <source>
        <dbReference type="ARBA" id="ARBA00034296"/>
    </source>
</evidence>
<dbReference type="SMART" id="SM00864">
    <property type="entry name" value="Tubulin"/>
    <property type="match status" value="1"/>
</dbReference>
<dbReference type="FunFam" id="3.40.50.1440:FF:000006">
    <property type="entry name" value="Tubulin beta chain"/>
    <property type="match status" value="1"/>
</dbReference>
<evidence type="ECO:0000256" key="8">
    <source>
        <dbReference type="ARBA" id="ARBA00022741"/>
    </source>
</evidence>
<dbReference type="GO" id="GO:0003924">
    <property type="term" value="F:GTPase activity"/>
    <property type="evidence" value="ECO:0007669"/>
    <property type="project" value="InterPro"/>
</dbReference>
<keyword evidence="10 13" id="KW-0342">GTP-binding</keyword>
<dbReference type="Gene3D" id="1.10.287.600">
    <property type="entry name" value="Helix hairpin bin"/>
    <property type="match status" value="1"/>
</dbReference>
<keyword evidence="8 13" id="KW-0547">Nucleotide-binding</keyword>
<reference evidence="16 17" key="1">
    <citation type="submission" date="2016-04" db="EMBL/GenBank/DDBJ databases">
        <title>The genome of Intoshia linei affirms orthonectids as highly simplified spiralians.</title>
        <authorList>
            <person name="Mikhailov K.V."/>
            <person name="Slusarev G.S."/>
            <person name="Nikitin M.A."/>
            <person name="Logacheva M.D."/>
            <person name="Penin A."/>
            <person name="Aleoshin V."/>
            <person name="Panchin Y.V."/>
        </authorList>
    </citation>
    <scope>NUCLEOTIDE SEQUENCE [LARGE SCALE GENOMIC DNA]</scope>
    <source>
        <strain evidence="16">Intl2013</strain>
        <tissue evidence="16">Whole animal</tissue>
    </source>
</reference>
<dbReference type="Gene3D" id="3.30.1330.20">
    <property type="entry name" value="Tubulin/FtsZ, C-terminal domain"/>
    <property type="match status" value="1"/>
</dbReference>
<dbReference type="GO" id="GO:0007017">
    <property type="term" value="P:microtubule-based process"/>
    <property type="evidence" value="ECO:0007669"/>
    <property type="project" value="InterPro"/>
</dbReference>
<evidence type="ECO:0000313" key="16">
    <source>
        <dbReference type="EMBL" id="OAF67118.1"/>
    </source>
</evidence>
<keyword evidence="6 13" id="KW-0493">Microtubule</keyword>
<dbReference type="SMART" id="SM00865">
    <property type="entry name" value="Tubulin_C"/>
    <property type="match status" value="1"/>
</dbReference>
<dbReference type="InterPro" id="IPR000217">
    <property type="entry name" value="Tubulin"/>
</dbReference>
<dbReference type="InterPro" id="IPR037103">
    <property type="entry name" value="Tubulin/FtsZ-like_C"/>
</dbReference>
<dbReference type="GO" id="GO:0005874">
    <property type="term" value="C:microtubule"/>
    <property type="evidence" value="ECO:0007669"/>
    <property type="project" value="UniProtKB-KW"/>
</dbReference>
<dbReference type="InterPro" id="IPR036525">
    <property type="entry name" value="Tubulin/FtsZ_GTPase_sf"/>
</dbReference>
<keyword evidence="11" id="KW-0206">Cytoskeleton</keyword>
<accession>A0A177AYN7</accession>